<feature type="compositionally biased region" description="Basic and acidic residues" evidence="8">
    <location>
        <begin position="583"/>
        <end position="596"/>
    </location>
</feature>
<dbReference type="EC" id="2.7.1.158" evidence="2"/>
<dbReference type="PANTHER" id="PTHR14456">
    <property type="entry name" value="INOSITOL POLYPHOSPHATE KINASE 1"/>
    <property type="match status" value="1"/>
</dbReference>
<evidence type="ECO:0000313" key="9">
    <source>
        <dbReference type="EnsemblMetazoa" id="SCAU014118-PA"/>
    </source>
</evidence>
<dbReference type="Pfam" id="PF06090">
    <property type="entry name" value="Ins_P5_2-kin"/>
    <property type="match status" value="2"/>
</dbReference>
<evidence type="ECO:0000256" key="5">
    <source>
        <dbReference type="ARBA" id="ARBA00022777"/>
    </source>
</evidence>
<keyword evidence="10" id="KW-1185">Reference proteome</keyword>
<keyword evidence="4" id="KW-0547">Nucleotide-binding</keyword>
<organism evidence="9 10">
    <name type="scientific">Stomoxys calcitrans</name>
    <name type="common">Stable fly</name>
    <name type="synonym">Conops calcitrans</name>
    <dbReference type="NCBI Taxonomy" id="35570"/>
    <lineage>
        <taxon>Eukaryota</taxon>
        <taxon>Metazoa</taxon>
        <taxon>Ecdysozoa</taxon>
        <taxon>Arthropoda</taxon>
        <taxon>Hexapoda</taxon>
        <taxon>Insecta</taxon>
        <taxon>Pterygota</taxon>
        <taxon>Neoptera</taxon>
        <taxon>Endopterygota</taxon>
        <taxon>Diptera</taxon>
        <taxon>Brachycera</taxon>
        <taxon>Muscomorpha</taxon>
        <taxon>Muscoidea</taxon>
        <taxon>Muscidae</taxon>
        <taxon>Stomoxys</taxon>
    </lineage>
</organism>
<dbReference type="GO" id="GO:0032958">
    <property type="term" value="P:inositol phosphate biosynthetic process"/>
    <property type="evidence" value="ECO:0007669"/>
    <property type="project" value="TreeGrafter"/>
</dbReference>
<evidence type="ECO:0000256" key="7">
    <source>
        <dbReference type="ARBA" id="ARBA00029574"/>
    </source>
</evidence>
<keyword evidence="5" id="KW-0418">Kinase</keyword>
<protein>
    <recommendedName>
        <fullName evidence="2">inositol-pentakisphosphate 2-kinase</fullName>
        <ecNumber evidence="2">2.7.1.158</ecNumber>
    </recommendedName>
    <alternativeName>
        <fullName evidence="7">Ins(1,3,4,5,6)P5 2-kinase</fullName>
    </alternativeName>
</protein>
<dbReference type="EnsemblMetazoa" id="SCAU014118-RA">
    <property type="protein sequence ID" value="SCAU014118-PA"/>
    <property type="gene ID" value="SCAU014118"/>
</dbReference>
<dbReference type="OrthoDB" id="272370at2759"/>
<feature type="compositionally biased region" description="Basic and acidic residues" evidence="8">
    <location>
        <begin position="158"/>
        <end position="169"/>
    </location>
</feature>
<evidence type="ECO:0000256" key="4">
    <source>
        <dbReference type="ARBA" id="ARBA00022741"/>
    </source>
</evidence>
<evidence type="ECO:0000313" key="10">
    <source>
        <dbReference type="Proteomes" id="UP000095300"/>
    </source>
</evidence>
<feature type="compositionally biased region" description="Low complexity" evidence="8">
    <location>
        <begin position="356"/>
        <end position="371"/>
    </location>
</feature>
<dbReference type="GO" id="GO:0005634">
    <property type="term" value="C:nucleus"/>
    <property type="evidence" value="ECO:0007669"/>
    <property type="project" value="TreeGrafter"/>
</dbReference>
<feature type="region of interest" description="Disordered" evidence="8">
    <location>
        <begin position="120"/>
        <end position="184"/>
    </location>
</feature>
<sequence length="745" mass="83077">MASEASSYASSCLQSNKAPKELLELLDALRQAVQHQHPQHLQGPSISLGNPQGMLELQQQQQQQEQLRQQQTLQHGRKPRMELSQIELIYRAEGNANLVLALPQFKKVLRLPKIQLKCQQQQQHPSEHGQSQLQLQHIAGQQQELQHQENPFGPKYPEPNKQKCQKQELEQQQQEQEEQPALEQQEPTNMILTTISQQQFQTNAVGILTMDHYVAYIGIIRCLLGNEFVFEADIVAVPNPNDREWINEHIRPFRPANRLDKEFGGHYGLLLSDATQLPTEFDILFSNLQPLATEASSQQSRRFCTDADGTVTDSSSDAANDNIFLEDTYAIEIKPKQGWLLPNDVNNLFDIKPRAATTTETHPTQTETTVAAKRETPTPTPLPPQTRPESVGTLETSAYKEYFTTTQNEASLTTTAAGKTSPTPVVGKVATVTKPSTAAPPATPPYDKADHPFLHDEVDIRCRYCSMQFLKFKQGKINQRSNYCPLDLFSGVPDRMWNALHALFMCPQNNLRIFKNGIVVFDDQLSRLSKIEDLFPSEKLQLIKHLLVTSLLKDYGEKEQSMQRQIANKEAIVCGKDEMSKAHKEVKASAADEKSDSSIQTHGTQRRCVDGKPHIHVMPSKEQKVNISKVTTAPMAMATATTTPETEAELVVTKVNTTFTNAANTIKSSHPTATTASNILVRPLRGDHSSLPHGSSYCCTASFGTDVSLGQMLAPEMLNLPKNCVLQKILHLQLLAKVSKALTGS</sequence>
<dbReference type="Gene3D" id="3.30.200.110">
    <property type="entry name" value="Inositol-pentakisphosphate 2-kinase, N-lobe"/>
    <property type="match status" value="2"/>
</dbReference>
<keyword evidence="6" id="KW-0067">ATP-binding</keyword>
<dbReference type="AlphaFoldDB" id="A0A1I8Q5N4"/>
<evidence type="ECO:0000256" key="2">
    <source>
        <dbReference type="ARBA" id="ARBA00012023"/>
    </source>
</evidence>
<dbReference type="VEuPathDB" id="VectorBase:SCAU014118"/>
<dbReference type="GO" id="GO:0035299">
    <property type="term" value="F:inositol-1,3,4,5,6-pentakisphosphate 2-kinase activity"/>
    <property type="evidence" value="ECO:0007669"/>
    <property type="project" value="UniProtKB-EC"/>
</dbReference>
<reference evidence="9" key="1">
    <citation type="submission" date="2020-05" db="UniProtKB">
        <authorList>
            <consortium name="EnsemblMetazoa"/>
        </authorList>
    </citation>
    <scope>IDENTIFICATION</scope>
    <source>
        <strain evidence="9">USDA</strain>
    </source>
</reference>
<evidence type="ECO:0000256" key="6">
    <source>
        <dbReference type="ARBA" id="ARBA00022840"/>
    </source>
</evidence>
<feature type="compositionally biased region" description="Low complexity" evidence="8">
    <location>
        <begin position="120"/>
        <end position="145"/>
    </location>
</feature>
<dbReference type="PANTHER" id="PTHR14456:SF2">
    <property type="entry name" value="INOSITOL-PENTAKISPHOSPHATE 2-KINASE"/>
    <property type="match status" value="1"/>
</dbReference>
<feature type="region of interest" description="Disordered" evidence="8">
    <location>
        <begin position="583"/>
        <end position="606"/>
    </location>
</feature>
<dbReference type="InterPro" id="IPR043001">
    <property type="entry name" value="IP5_2-K_N_lobe"/>
</dbReference>
<dbReference type="STRING" id="35570.A0A1I8Q5N4"/>
<comment type="similarity">
    <text evidence="1">Belongs to the IPK1 type 2 family.</text>
</comment>
<gene>
    <name evidence="9" type="primary">106087883</name>
</gene>
<feature type="region of interest" description="Disordered" evidence="8">
    <location>
        <begin position="356"/>
        <end position="391"/>
    </location>
</feature>
<evidence type="ECO:0000256" key="8">
    <source>
        <dbReference type="SAM" id="MobiDB-lite"/>
    </source>
</evidence>
<evidence type="ECO:0000256" key="1">
    <source>
        <dbReference type="ARBA" id="ARBA00007229"/>
    </source>
</evidence>
<dbReference type="InterPro" id="IPR009286">
    <property type="entry name" value="Ins_P5_2-kin"/>
</dbReference>
<evidence type="ECO:0000256" key="3">
    <source>
        <dbReference type="ARBA" id="ARBA00022679"/>
    </source>
</evidence>
<dbReference type="GO" id="GO:0005524">
    <property type="term" value="F:ATP binding"/>
    <property type="evidence" value="ECO:0007669"/>
    <property type="project" value="UniProtKB-KW"/>
</dbReference>
<proteinExistence type="inferred from homology"/>
<dbReference type="Proteomes" id="UP000095300">
    <property type="component" value="Unassembled WGS sequence"/>
</dbReference>
<accession>A0A1I8Q5N4</accession>
<name>A0A1I8Q5N4_STOCA</name>
<keyword evidence="3" id="KW-0808">Transferase</keyword>